<protein>
    <submittedName>
        <fullName evidence="1">Uncharacterized protein</fullName>
    </submittedName>
</protein>
<comment type="caution">
    <text evidence="1">The sequence shown here is derived from an EMBL/GenBank/DDBJ whole genome shotgun (WGS) entry which is preliminary data.</text>
</comment>
<dbReference type="EMBL" id="JARAKF010000001">
    <property type="protein sequence ID" value="MDU8991021.1"/>
    <property type="molecule type" value="Genomic_DNA"/>
</dbReference>
<dbReference type="RefSeq" id="WP_143610826.1">
    <property type="nucleotide sequence ID" value="NZ_CP107955.1"/>
</dbReference>
<dbReference type="Proteomes" id="UP001257627">
    <property type="component" value="Unassembled WGS sequence"/>
</dbReference>
<sequence>MTSPSSSIGGRVPYAPLDLRPDDTFSRFLFGRGLFWARMEKGFLSILPQRNALGCCPGCLDQSRFPSCELVAQFGAMASIGSLRTPRKQDDHE</sequence>
<evidence type="ECO:0000313" key="2">
    <source>
        <dbReference type="Proteomes" id="UP001257627"/>
    </source>
</evidence>
<organism evidence="1 2">
    <name type="scientific">Streptomyces mirabilis</name>
    <dbReference type="NCBI Taxonomy" id="68239"/>
    <lineage>
        <taxon>Bacteria</taxon>
        <taxon>Bacillati</taxon>
        <taxon>Actinomycetota</taxon>
        <taxon>Actinomycetes</taxon>
        <taxon>Kitasatosporales</taxon>
        <taxon>Streptomycetaceae</taxon>
        <taxon>Streptomyces</taxon>
    </lineage>
</organism>
<proteinExistence type="predicted"/>
<gene>
    <name evidence="1" type="ORF">PU648_00950</name>
</gene>
<evidence type="ECO:0000313" key="1">
    <source>
        <dbReference type="EMBL" id="MDU8991021.1"/>
    </source>
</evidence>
<keyword evidence="2" id="KW-1185">Reference proteome</keyword>
<name>A0ABU3UAT5_9ACTN</name>
<accession>A0ABU3UAT5</accession>
<reference evidence="1 2" key="1">
    <citation type="submission" date="2023-02" db="EMBL/GenBank/DDBJ databases">
        <authorList>
            <person name="Maleckis M."/>
        </authorList>
    </citation>
    <scope>NUCLEOTIDE SEQUENCE [LARGE SCALE GENOMIC DNA]</scope>
    <source>
        <strain evidence="1 2">P8-A2</strain>
    </source>
</reference>